<dbReference type="OrthoDB" id="676979at2759"/>
<evidence type="ECO:0000256" key="1">
    <source>
        <dbReference type="SAM" id="SignalP"/>
    </source>
</evidence>
<feature type="chain" id="PRO_5019025152" description="IGFBP N-terminal domain-containing protein" evidence="1">
    <location>
        <begin position="19"/>
        <end position="77"/>
    </location>
</feature>
<comment type="caution">
    <text evidence="2">The sequence shown here is derived from an EMBL/GenBank/DDBJ whole genome shotgun (WGS) entry which is preliminary data.</text>
</comment>
<protein>
    <recommendedName>
        <fullName evidence="4">IGFBP N-terminal domain-containing protein</fullName>
    </recommendedName>
</protein>
<name>A0A401P6Y8_SCYTO</name>
<sequence>MLRLLLLFLCLVRHPVSCANCPQLCSCERGDHITCEGREVDHIPKELSPGCCKLICVYLHPRQCSLRSRRTPCNQAD</sequence>
<keyword evidence="1" id="KW-0732">Signal</keyword>
<gene>
    <name evidence="2" type="ORF">scyTo_0010464</name>
</gene>
<proteinExistence type="predicted"/>
<evidence type="ECO:0008006" key="4">
    <source>
        <dbReference type="Google" id="ProtNLM"/>
    </source>
</evidence>
<keyword evidence="3" id="KW-1185">Reference proteome</keyword>
<evidence type="ECO:0000313" key="3">
    <source>
        <dbReference type="Proteomes" id="UP000288216"/>
    </source>
</evidence>
<organism evidence="2 3">
    <name type="scientific">Scyliorhinus torazame</name>
    <name type="common">Cloudy catshark</name>
    <name type="synonym">Catulus torazame</name>
    <dbReference type="NCBI Taxonomy" id="75743"/>
    <lineage>
        <taxon>Eukaryota</taxon>
        <taxon>Metazoa</taxon>
        <taxon>Chordata</taxon>
        <taxon>Craniata</taxon>
        <taxon>Vertebrata</taxon>
        <taxon>Chondrichthyes</taxon>
        <taxon>Elasmobranchii</taxon>
        <taxon>Galeomorphii</taxon>
        <taxon>Galeoidea</taxon>
        <taxon>Carcharhiniformes</taxon>
        <taxon>Scyliorhinidae</taxon>
        <taxon>Scyliorhinus</taxon>
    </lineage>
</organism>
<dbReference type="EMBL" id="BFAA01004519">
    <property type="protein sequence ID" value="GCB68863.1"/>
    <property type="molecule type" value="Genomic_DNA"/>
</dbReference>
<evidence type="ECO:0000313" key="2">
    <source>
        <dbReference type="EMBL" id="GCB68863.1"/>
    </source>
</evidence>
<reference evidence="2 3" key="1">
    <citation type="journal article" date="2018" name="Nat. Ecol. Evol.">
        <title>Shark genomes provide insights into elasmobranch evolution and the origin of vertebrates.</title>
        <authorList>
            <person name="Hara Y"/>
            <person name="Yamaguchi K"/>
            <person name="Onimaru K"/>
            <person name="Kadota M"/>
            <person name="Koyanagi M"/>
            <person name="Keeley SD"/>
            <person name="Tatsumi K"/>
            <person name="Tanaka K"/>
            <person name="Motone F"/>
            <person name="Kageyama Y"/>
            <person name="Nozu R"/>
            <person name="Adachi N"/>
            <person name="Nishimura O"/>
            <person name="Nakagawa R"/>
            <person name="Tanegashima C"/>
            <person name="Kiyatake I"/>
            <person name="Matsumoto R"/>
            <person name="Murakumo K"/>
            <person name="Nishida K"/>
            <person name="Terakita A"/>
            <person name="Kuratani S"/>
            <person name="Sato K"/>
            <person name="Hyodo S Kuraku.S."/>
        </authorList>
    </citation>
    <scope>NUCLEOTIDE SEQUENCE [LARGE SCALE GENOMIC DNA]</scope>
</reference>
<accession>A0A401P6Y8</accession>
<dbReference type="Proteomes" id="UP000288216">
    <property type="component" value="Unassembled WGS sequence"/>
</dbReference>
<feature type="signal peptide" evidence="1">
    <location>
        <begin position="1"/>
        <end position="18"/>
    </location>
</feature>
<dbReference type="AlphaFoldDB" id="A0A401P6Y8"/>